<evidence type="ECO:0008006" key="4">
    <source>
        <dbReference type="Google" id="ProtNLM"/>
    </source>
</evidence>
<geneLocation type="plasmid" evidence="2 3">
    <name>pDAETH-5</name>
</geneLocation>
<dbReference type="Proteomes" id="UP001064971">
    <property type="component" value="Plasmid pDAETH-5"/>
</dbReference>
<keyword evidence="1" id="KW-0175">Coiled coil</keyword>
<name>A0ABM8AM37_9DEIO</name>
<dbReference type="EMBL" id="AP026565">
    <property type="protein sequence ID" value="BDP44924.1"/>
    <property type="molecule type" value="Genomic_DNA"/>
</dbReference>
<proteinExistence type="predicted"/>
<keyword evidence="2" id="KW-0614">Plasmid</keyword>
<evidence type="ECO:0000313" key="2">
    <source>
        <dbReference type="EMBL" id="BDP44924.1"/>
    </source>
</evidence>
<keyword evidence="3" id="KW-1185">Reference proteome</keyword>
<protein>
    <recommendedName>
        <fullName evidence="4">HTH merR-type domain-containing protein</fullName>
    </recommendedName>
</protein>
<reference evidence="2" key="1">
    <citation type="submission" date="2022-07" db="EMBL/GenBank/DDBJ databases">
        <title>Complete Genome Sequence of the Radioresistant Bacterium Deinococcus aetherius ST0316, Isolated from the Air Dust collected in Lower Stratosphere above Japan.</title>
        <authorList>
            <person name="Satoh K."/>
            <person name="Hagiwara K."/>
            <person name="Katsumata K."/>
            <person name="Kubo A."/>
            <person name="Yokobori S."/>
            <person name="Yamagishi A."/>
            <person name="Oono Y."/>
            <person name="Narumi I."/>
        </authorList>
    </citation>
    <scope>NUCLEOTIDE SEQUENCE</scope>
    <source>
        <strain evidence="2">ST0316</strain>
        <plasmid evidence="2">pDAETH-5</plasmid>
    </source>
</reference>
<accession>A0ABM8AM37</accession>
<feature type="coiled-coil region" evidence="1">
    <location>
        <begin position="92"/>
        <end position="119"/>
    </location>
</feature>
<evidence type="ECO:0000256" key="1">
    <source>
        <dbReference type="SAM" id="Coils"/>
    </source>
</evidence>
<organism evidence="2 3">
    <name type="scientific">Deinococcus aetherius</name>
    <dbReference type="NCBI Taxonomy" id="200252"/>
    <lineage>
        <taxon>Bacteria</taxon>
        <taxon>Thermotogati</taxon>
        <taxon>Deinococcota</taxon>
        <taxon>Deinococci</taxon>
        <taxon>Deinococcales</taxon>
        <taxon>Deinococcaceae</taxon>
        <taxon>Deinococcus</taxon>
    </lineage>
</organism>
<evidence type="ECO:0000313" key="3">
    <source>
        <dbReference type="Proteomes" id="UP001064971"/>
    </source>
</evidence>
<sequence>MLGVQPRTVRRMAETYESVFGELPRVRPEEDRSPRLWTAEAVRRVQVAHLALKSGKVSSLEHALVLVRDGAELPVVAASESGQEAATLSAQIAQLKTLLEAQGRELASLRELVQAQTRELPEVDPPAPEGEDDLRHAIREEVQAALNPERLRVALHASTPAPQRPSGWRRVLAALVVGRSRG</sequence>
<gene>
    <name evidence="2" type="ORF">DAETH_48930</name>
</gene>